<dbReference type="Pfam" id="PF12679">
    <property type="entry name" value="ABC2_membrane_2"/>
    <property type="match status" value="1"/>
</dbReference>
<feature type="transmembrane region" description="Helical" evidence="1">
    <location>
        <begin position="202"/>
        <end position="221"/>
    </location>
</feature>
<sequence>MHVIRNNSLTGGGLLTVVRKEFADHLTNRTSLVLAVLLLVVCVLPFQQGLAGYRYAQEAYADPVIDEWGFHEPMLGLPNAADVYFPLPEAISTAGAILAIAMGFDLVSRERQTGSLKMLLVRPIFRDEVITGKALGGLLALTAIIAAGIAASVAVLLLEGIVPGPDDLVSILLFSLATVAFLAFYFGLALAISTVVPRTGKAFLYALIAFFIFSAVIPAVGEVTKDTFAGAHPLPGASPSEREEHQARLDLIESVVTVFSPQWNYKLVAASALEPRLTAYSFLGGSWVFLPDDGSTRPMDALAWFWQNALVLFLAPLALFVLAYIAFQRMDVR</sequence>
<keyword evidence="1" id="KW-0472">Membrane</keyword>
<dbReference type="PANTHER" id="PTHR43471:SF14">
    <property type="entry name" value="ABC-2 TYPE TRANSPORT SYSTEM PERMEASE PROTEIN"/>
    <property type="match status" value="1"/>
</dbReference>
<organism evidence="2 3">
    <name type="scientific">Methanoculleus thermophilus</name>
    <dbReference type="NCBI Taxonomy" id="2200"/>
    <lineage>
        <taxon>Archaea</taxon>
        <taxon>Methanobacteriati</taxon>
        <taxon>Methanobacteriota</taxon>
        <taxon>Stenosarchaea group</taxon>
        <taxon>Methanomicrobia</taxon>
        <taxon>Methanomicrobiales</taxon>
        <taxon>Methanomicrobiaceae</taxon>
        <taxon>Methanoculleus</taxon>
    </lineage>
</organism>
<reference evidence="2 3" key="1">
    <citation type="submission" date="2016-10" db="EMBL/GenBank/DDBJ databases">
        <authorList>
            <person name="Varghese N."/>
            <person name="Submissions S."/>
        </authorList>
    </citation>
    <scope>NUCLEOTIDE SEQUENCE [LARGE SCALE GENOMIC DNA]</scope>
    <source>
        <strain evidence="2 3">DSM 2373</strain>
    </source>
</reference>
<evidence type="ECO:0000313" key="3">
    <source>
        <dbReference type="Proteomes" id="UP000326500"/>
    </source>
</evidence>
<dbReference type="STRING" id="2200.GCA_001571405_00969"/>
<dbReference type="RefSeq" id="WP_066956233.1">
    <property type="nucleotide sequence ID" value="NZ_BCNX01000006.1"/>
</dbReference>
<evidence type="ECO:0000256" key="1">
    <source>
        <dbReference type="SAM" id="Phobius"/>
    </source>
</evidence>
<dbReference type="Proteomes" id="UP000326500">
    <property type="component" value="Unassembled WGS sequence"/>
</dbReference>
<dbReference type="OrthoDB" id="86287at2157"/>
<keyword evidence="3" id="KW-1185">Reference proteome</keyword>
<feature type="transmembrane region" description="Helical" evidence="1">
    <location>
        <begin position="168"/>
        <end position="190"/>
    </location>
</feature>
<keyword evidence="1" id="KW-1133">Transmembrane helix</keyword>
<feature type="transmembrane region" description="Helical" evidence="1">
    <location>
        <begin position="90"/>
        <end position="108"/>
    </location>
</feature>
<evidence type="ECO:0000313" key="2">
    <source>
        <dbReference type="EMBL" id="SDJ84893.1"/>
    </source>
</evidence>
<keyword evidence="1" id="KW-0812">Transmembrane</keyword>
<dbReference type="AlphaFoldDB" id="A0A1G8X2Z3"/>
<protein>
    <submittedName>
        <fullName evidence="2">ABC-2 type transport system permease protein</fullName>
    </submittedName>
</protein>
<gene>
    <name evidence="2" type="ORF">SAMN04488571_101224</name>
</gene>
<dbReference type="GO" id="GO:0005886">
    <property type="term" value="C:plasma membrane"/>
    <property type="evidence" value="ECO:0007669"/>
    <property type="project" value="UniProtKB-SubCell"/>
</dbReference>
<dbReference type="EMBL" id="FNFT01000001">
    <property type="protein sequence ID" value="SDJ84893.1"/>
    <property type="molecule type" value="Genomic_DNA"/>
</dbReference>
<feature type="transmembrane region" description="Helical" evidence="1">
    <location>
        <begin position="129"/>
        <end position="156"/>
    </location>
</feature>
<accession>A0A1G8X2Z3</accession>
<proteinExistence type="predicted"/>
<name>A0A1G8X2Z3_9EURY</name>
<feature type="transmembrane region" description="Helical" evidence="1">
    <location>
        <begin position="26"/>
        <end position="46"/>
    </location>
</feature>
<feature type="transmembrane region" description="Helical" evidence="1">
    <location>
        <begin position="304"/>
        <end position="327"/>
    </location>
</feature>
<dbReference type="PANTHER" id="PTHR43471">
    <property type="entry name" value="ABC TRANSPORTER PERMEASE"/>
    <property type="match status" value="1"/>
</dbReference>
<dbReference type="GO" id="GO:0140359">
    <property type="term" value="F:ABC-type transporter activity"/>
    <property type="evidence" value="ECO:0007669"/>
    <property type="project" value="InterPro"/>
</dbReference>